<organism evidence="10 11">
    <name type="scientific">Caenorhabditis remanei</name>
    <name type="common">Caenorhabditis vulgaris</name>
    <dbReference type="NCBI Taxonomy" id="31234"/>
    <lineage>
        <taxon>Eukaryota</taxon>
        <taxon>Metazoa</taxon>
        <taxon>Ecdysozoa</taxon>
        <taxon>Nematoda</taxon>
        <taxon>Chromadorea</taxon>
        <taxon>Rhabditida</taxon>
        <taxon>Rhabditina</taxon>
        <taxon>Rhabditomorpha</taxon>
        <taxon>Rhabditoidea</taxon>
        <taxon>Rhabditidae</taxon>
        <taxon>Peloderinae</taxon>
        <taxon>Caenorhabditis</taxon>
    </lineage>
</organism>
<dbReference type="GO" id="GO:0046961">
    <property type="term" value="F:proton-transporting ATPase activity, rotational mechanism"/>
    <property type="evidence" value="ECO:0007669"/>
    <property type="project" value="InterPro"/>
</dbReference>
<evidence type="ECO:0000256" key="4">
    <source>
        <dbReference type="ARBA" id="ARBA00022692"/>
    </source>
</evidence>
<feature type="coiled-coil region" evidence="9">
    <location>
        <begin position="63"/>
        <end position="140"/>
    </location>
</feature>
<dbReference type="EMBL" id="WUAV01000003">
    <property type="protein sequence ID" value="KAF1761049.1"/>
    <property type="molecule type" value="Genomic_DNA"/>
</dbReference>
<evidence type="ECO:0000256" key="7">
    <source>
        <dbReference type="ARBA" id="ARBA00023136"/>
    </source>
</evidence>
<dbReference type="PANTHER" id="PTHR11629:SF63">
    <property type="entry name" value="V-TYPE PROTON ATPASE SUBUNIT A"/>
    <property type="match status" value="1"/>
</dbReference>
<comment type="caution">
    <text evidence="10">The sequence shown here is derived from an EMBL/GenBank/DDBJ whole genome shotgun (WGS) entry which is preliminary data.</text>
</comment>
<dbReference type="KEGG" id="crq:GCK72_009303"/>
<keyword evidence="6 8" id="KW-0406">Ion transport</keyword>
<evidence type="ECO:0000256" key="8">
    <source>
        <dbReference type="RuleBase" id="RU361189"/>
    </source>
</evidence>
<gene>
    <name evidence="10" type="ORF">GCK72_009303</name>
</gene>
<dbReference type="GO" id="GO:0016471">
    <property type="term" value="C:vacuolar proton-transporting V-type ATPase complex"/>
    <property type="evidence" value="ECO:0007669"/>
    <property type="project" value="TreeGrafter"/>
</dbReference>
<evidence type="ECO:0000313" key="10">
    <source>
        <dbReference type="EMBL" id="KAF1761049.1"/>
    </source>
</evidence>
<keyword evidence="3 8" id="KW-0813">Transport</keyword>
<comment type="similarity">
    <text evidence="2 8">Belongs to the V-ATPase 116 kDa subunit family.</text>
</comment>
<keyword evidence="4" id="KW-0812">Transmembrane</keyword>
<dbReference type="GO" id="GO:0005886">
    <property type="term" value="C:plasma membrane"/>
    <property type="evidence" value="ECO:0007669"/>
    <property type="project" value="TreeGrafter"/>
</dbReference>
<dbReference type="AlphaFoldDB" id="A0A6A5H251"/>
<dbReference type="GeneID" id="78774876"/>
<accession>A0A6A5H251</accession>
<dbReference type="GO" id="GO:0051117">
    <property type="term" value="F:ATPase binding"/>
    <property type="evidence" value="ECO:0007669"/>
    <property type="project" value="TreeGrafter"/>
</dbReference>
<evidence type="ECO:0000256" key="6">
    <source>
        <dbReference type="ARBA" id="ARBA00023065"/>
    </source>
</evidence>
<evidence type="ECO:0000313" key="11">
    <source>
        <dbReference type="Proteomes" id="UP000483820"/>
    </source>
</evidence>
<dbReference type="InterPro" id="IPR002490">
    <property type="entry name" value="V-ATPase_116kDa_su"/>
</dbReference>
<dbReference type="GO" id="GO:0007035">
    <property type="term" value="P:vacuolar acidification"/>
    <property type="evidence" value="ECO:0007669"/>
    <property type="project" value="TreeGrafter"/>
</dbReference>
<dbReference type="PANTHER" id="PTHR11629">
    <property type="entry name" value="VACUOLAR PROTON ATPASES"/>
    <property type="match status" value="1"/>
</dbReference>
<dbReference type="Pfam" id="PF01496">
    <property type="entry name" value="V_ATPase_I"/>
    <property type="match status" value="1"/>
</dbReference>
<evidence type="ECO:0000256" key="5">
    <source>
        <dbReference type="ARBA" id="ARBA00022989"/>
    </source>
</evidence>
<comment type="function">
    <text evidence="8">Essential component of the vacuolar proton pump (V-ATPase), a multimeric enzyme that catalyzes the translocation of protons across the membranes. Required for assembly and activity of the V-ATPase.</text>
</comment>
<keyword evidence="5" id="KW-1133">Transmembrane helix</keyword>
<dbReference type="Proteomes" id="UP000483820">
    <property type="component" value="Chromosome III"/>
</dbReference>
<keyword evidence="8" id="KW-0375">Hydrogen ion transport</keyword>
<evidence type="ECO:0000256" key="3">
    <source>
        <dbReference type="ARBA" id="ARBA00022448"/>
    </source>
</evidence>
<dbReference type="CTD" id="78774876"/>
<evidence type="ECO:0000256" key="1">
    <source>
        <dbReference type="ARBA" id="ARBA00004141"/>
    </source>
</evidence>
<evidence type="ECO:0000256" key="9">
    <source>
        <dbReference type="SAM" id="Coils"/>
    </source>
</evidence>
<dbReference type="RefSeq" id="XP_053586884.1">
    <property type="nucleotide sequence ID" value="XM_053727307.1"/>
</dbReference>
<comment type="subcellular location">
    <subcellularLocation>
        <location evidence="1">Membrane</location>
        <topology evidence="1">Multi-pass membrane protein</topology>
    </subcellularLocation>
</comment>
<proteinExistence type="inferred from homology"/>
<evidence type="ECO:0000256" key="2">
    <source>
        <dbReference type="ARBA" id="ARBA00009904"/>
    </source>
</evidence>
<reference evidence="10 11" key="1">
    <citation type="submission" date="2019-12" db="EMBL/GenBank/DDBJ databases">
        <title>Chromosome-level assembly of the Caenorhabditis remanei genome.</title>
        <authorList>
            <person name="Teterina A.A."/>
            <person name="Willis J.H."/>
            <person name="Phillips P.C."/>
        </authorList>
    </citation>
    <scope>NUCLEOTIDE SEQUENCE [LARGE SCALE GENOMIC DNA]</scope>
    <source>
        <strain evidence="10 11">PX506</strain>
        <tissue evidence="10">Whole organism</tissue>
    </source>
</reference>
<protein>
    <recommendedName>
        <fullName evidence="8">V-type proton ATPase subunit a</fullName>
    </recommendedName>
</protein>
<name>A0A6A5H251_CAERE</name>
<keyword evidence="9" id="KW-0175">Coiled coil</keyword>
<keyword evidence="7" id="KW-0472">Membrane</keyword>
<sequence length="283" mass="31745">MGDYVTPGEEPPQPGIYRSEQMCLAQLYLQSDASYQCVAELGELGLVQFRDLNPDVSAFQRKYVNEVRRCDEMERKLRFLEHEIRKDQIPMLDTGENPDAPLPREMIDLEATFEKLENELREVNKNEETLKKNFSELTELKHILRKTQTFFEEVDHDRWRILEGGSSSRRGRSSEREEQAPLIDIGGDIEDDSARLSVQAAMLRLGSPLAVLSFQKEVLLSTLINFLSDHLVLLFLNSSSLTQAGTGEMLPAAAAIETEEGLELTQHIAAGGAPGGAMFANFG</sequence>
<dbReference type="GO" id="GO:0033179">
    <property type="term" value="C:proton-transporting V-type ATPase, V0 domain"/>
    <property type="evidence" value="ECO:0007669"/>
    <property type="project" value="InterPro"/>
</dbReference>